<evidence type="ECO:0000256" key="7">
    <source>
        <dbReference type="ARBA" id="ARBA00022723"/>
    </source>
</evidence>
<evidence type="ECO:0000256" key="9">
    <source>
        <dbReference type="ARBA" id="ARBA00022884"/>
    </source>
</evidence>
<dbReference type="InterPro" id="IPR026610">
    <property type="entry name" value="Hen1"/>
</dbReference>
<comment type="similarity">
    <text evidence="2">Belongs to the methyltransferase superfamily. HEN1 family.</text>
</comment>
<dbReference type="SUPFAM" id="SSF53335">
    <property type="entry name" value="S-adenosyl-L-methionine-dependent methyltransferases"/>
    <property type="match status" value="1"/>
</dbReference>
<evidence type="ECO:0000313" key="14">
    <source>
        <dbReference type="Proteomes" id="UP000076962"/>
    </source>
</evidence>
<dbReference type="InterPro" id="IPR029063">
    <property type="entry name" value="SAM-dependent_MTases_sf"/>
</dbReference>
<evidence type="ECO:0000256" key="6">
    <source>
        <dbReference type="ARBA" id="ARBA00022691"/>
    </source>
</evidence>
<dbReference type="Gene3D" id="3.40.50.150">
    <property type="entry name" value="Vaccinia Virus protein VP39"/>
    <property type="match status" value="1"/>
</dbReference>
<evidence type="ECO:0000256" key="12">
    <source>
        <dbReference type="ARBA" id="ARBA00048418"/>
    </source>
</evidence>
<name>A0A176S521_9GAMM</name>
<protein>
    <recommendedName>
        <fullName evidence="3">Small RNA 2'-O-methyltransferase</fullName>
        <ecNumber evidence="11">2.1.1.386</ecNumber>
    </recommendedName>
</protein>
<gene>
    <name evidence="13" type="ORF">THIOM_001012</name>
</gene>
<keyword evidence="14" id="KW-1185">Reference proteome</keyword>
<proteinExistence type="inferred from homology"/>
<dbReference type="Proteomes" id="UP000076962">
    <property type="component" value="Unassembled WGS sequence"/>
</dbReference>
<comment type="catalytic activity">
    <reaction evidence="12">
        <text>small RNA 3'-end nucleotide + S-adenosyl-L-methionine = small RNA 3'-end 2'-O-methylnucleotide + S-adenosyl-L-homocysteine + H(+)</text>
        <dbReference type="Rhea" id="RHEA:37887"/>
        <dbReference type="Rhea" id="RHEA-COMP:10415"/>
        <dbReference type="Rhea" id="RHEA-COMP:10416"/>
        <dbReference type="ChEBI" id="CHEBI:15378"/>
        <dbReference type="ChEBI" id="CHEBI:57856"/>
        <dbReference type="ChEBI" id="CHEBI:59789"/>
        <dbReference type="ChEBI" id="CHEBI:74896"/>
        <dbReference type="ChEBI" id="CHEBI:74898"/>
        <dbReference type="EC" id="2.1.1.386"/>
    </reaction>
</comment>
<dbReference type="GO" id="GO:0003723">
    <property type="term" value="F:RNA binding"/>
    <property type="evidence" value="ECO:0007669"/>
    <property type="project" value="UniProtKB-KW"/>
</dbReference>
<comment type="cofactor">
    <cofactor evidence="1">
        <name>Mg(2+)</name>
        <dbReference type="ChEBI" id="CHEBI:18420"/>
    </cofactor>
</comment>
<evidence type="ECO:0000256" key="11">
    <source>
        <dbReference type="ARBA" id="ARBA00035025"/>
    </source>
</evidence>
<evidence type="ECO:0000256" key="4">
    <source>
        <dbReference type="ARBA" id="ARBA00022603"/>
    </source>
</evidence>
<reference evidence="13 14" key="1">
    <citation type="submission" date="2016-05" db="EMBL/GenBank/DDBJ databases">
        <title>Single-cell genome of chain-forming Candidatus Thiomargarita nelsonii and comparison to other large sulfur-oxidizing bacteria.</title>
        <authorList>
            <person name="Winkel M."/>
            <person name="Salman V."/>
            <person name="Woyke T."/>
            <person name="Schulz-Vogt H."/>
            <person name="Richter M."/>
            <person name="Flood B."/>
            <person name="Bailey J."/>
            <person name="Amann R."/>
            <person name="Mussmann M."/>
        </authorList>
    </citation>
    <scope>NUCLEOTIDE SEQUENCE [LARGE SCALE GENOMIC DNA]</scope>
    <source>
        <strain evidence="13 14">THI036</strain>
    </source>
</reference>
<keyword evidence="9" id="KW-0694">RNA-binding</keyword>
<evidence type="ECO:0000256" key="8">
    <source>
        <dbReference type="ARBA" id="ARBA00022842"/>
    </source>
</evidence>
<dbReference type="Pfam" id="PF13489">
    <property type="entry name" value="Methyltransf_23"/>
    <property type="match status" value="1"/>
</dbReference>
<dbReference type="GO" id="GO:0090486">
    <property type="term" value="F:small RNA 2'-O-methyltransferase activity"/>
    <property type="evidence" value="ECO:0007669"/>
    <property type="project" value="UniProtKB-EC"/>
</dbReference>
<dbReference type="CDD" id="cd02440">
    <property type="entry name" value="AdoMet_MTases"/>
    <property type="match status" value="1"/>
</dbReference>
<dbReference type="PANTHER" id="PTHR21404">
    <property type="entry name" value="HEN1"/>
    <property type="match status" value="1"/>
</dbReference>
<keyword evidence="10" id="KW-0943">RNA-mediated gene silencing</keyword>
<evidence type="ECO:0000256" key="1">
    <source>
        <dbReference type="ARBA" id="ARBA00001946"/>
    </source>
</evidence>
<accession>A0A176S521</accession>
<evidence type="ECO:0000256" key="2">
    <source>
        <dbReference type="ARBA" id="ARBA00009026"/>
    </source>
</evidence>
<dbReference type="GO" id="GO:0001510">
    <property type="term" value="P:RNA methylation"/>
    <property type="evidence" value="ECO:0007669"/>
    <property type="project" value="InterPro"/>
</dbReference>
<keyword evidence="6" id="KW-0949">S-adenosyl-L-methionine</keyword>
<dbReference type="GO" id="GO:0031047">
    <property type="term" value="P:regulatory ncRNA-mediated gene silencing"/>
    <property type="evidence" value="ECO:0007669"/>
    <property type="project" value="UniProtKB-KW"/>
</dbReference>
<keyword evidence="5 13" id="KW-0808">Transferase</keyword>
<evidence type="ECO:0000256" key="3">
    <source>
        <dbReference type="ARBA" id="ARBA00021330"/>
    </source>
</evidence>
<evidence type="ECO:0000256" key="5">
    <source>
        <dbReference type="ARBA" id="ARBA00022679"/>
    </source>
</evidence>
<organism evidence="13 14">
    <name type="scientific">Candidatus Thiomargarita nelsonii</name>
    <dbReference type="NCBI Taxonomy" id="1003181"/>
    <lineage>
        <taxon>Bacteria</taxon>
        <taxon>Pseudomonadati</taxon>
        <taxon>Pseudomonadota</taxon>
        <taxon>Gammaproteobacteria</taxon>
        <taxon>Thiotrichales</taxon>
        <taxon>Thiotrichaceae</taxon>
        <taxon>Thiomargarita</taxon>
    </lineage>
</organism>
<evidence type="ECO:0000313" key="13">
    <source>
        <dbReference type="EMBL" id="OAD23163.1"/>
    </source>
</evidence>
<dbReference type="EMBL" id="LUTY01000514">
    <property type="protein sequence ID" value="OAD23163.1"/>
    <property type="molecule type" value="Genomic_DNA"/>
</dbReference>
<dbReference type="PATRIC" id="fig|1003181.4.peg.1443"/>
<dbReference type="AlphaFoldDB" id="A0A176S521"/>
<keyword evidence="7" id="KW-0479">Metal-binding</keyword>
<evidence type="ECO:0000256" key="10">
    <source>
        <dbReference type="ARBA" id="ARBA00023158"/>
    </source>
</evidence>
<keyword evidence="4 13" id="KW-0489">Methyltransferase</keyword>
<dbReference type="EC" id="2.1.1.386" evidence="11"/>
<dbReference type="GO" id="GO:0046872">
    <property type="term" value="F:metal ion binding"/>
    <property type="evidence" value="ECO:0007669"/>
    <property type="project" value="UniProtKB-KW"/>
</dbReference>
<comment type="caution">
    <text evidence="13">The sequence shown here is derived from an EMBL/GenBank/DDBJ whole genome shotgun (WGS) entry which is preliminary data.</text>
</comment>
<sequence length="178" mass="20517">MLKNSQAKRVLDLGCGEGKLLRALLKDNFFEEIVGVDISSRALEIAQERLQQKNRIKLIHGSLIYRDKRLYGYDAAAVVEVIEHFDLARLAAFERILFAFTRPKTVIITTPNIEYNVKFENAGKLRHSDHRFEWTRKEFQTWANGIADKFRYSVRFLAIGEEDPIVGAPTQMGIFSVR</sequence>
<keyword evidence="8" id="KW-0460">Magnesium</keyword>
<dbReference type="PANTHER" id="PTHR21404:SF3">
    <property type="entry name" value="SMALL RNA 2'-O-METHYLTRANSFERASE"/>
    <property type="match status" value="1"/>
</dbReference>